<feature type="transmembrane region" description="Helical" evidence="8">
    <location>
        <begin position="276"/>
        <end position="295"/>
    </location>
</feature>
<dbReference type="Pfam" id="PF07690">
    <property type="entry name" value="MFS_1"/>
    <property type="match status" value="1"/>
</dbReference>
<dbReference type="SUPFAM" id="SSF103473">
    <property type="entry name" value="MFS general substrate transporter"/>
    <property type="match status" value="1"/>
</dbReference>
<comment type="caution">
    <text evidence="9">The sequence shown here is derived from an EMBL/GenBank/DDBJ whole genome shotgun (WGS) entry which is preliminary data.</text>
</comment>
<keyword evidence="4 8" id="KW-0812">Transmembrane</keyword>
<feature type="transmembrane region" description="Helical" evidence="8">
    <location>
        <begin position="331"/>
        <end position="358"/>
    </location>
</feature>
<feature type="transmembrane region" description="Helical" evidence="8">
    <location>
        <begin position="370"/>
        <end position="393"/>
    </location>
</feature>
<dbReference type="STRING" id="285568.AQJ66_34355"/>
<keyword evidence="10" id="KW-1185">Reference proteome</keyword>
<keyword evidence="6 8" id="KW-0472">Membrane</keyword>
<dbReference type="RefSeq" id="WP_061930082.1">
    <property type="nucleotide sequence ID" value="NZ_JBEYBH010000039.1"/>
</dbReference>
<sequence length="435" mass="43939">MTTTPVSPAPGKPGSAGPARATRAGGLLPADPVLRLATVLTAVNSLGNGLYFPLGVLYFTRIVGLDPTAVGLGLTIAGLVGVAAGVPAGRAADRWGARRVGALLWGGTGIATAAYTLVHSYAGFLAAVICATGLQMASRGVQGALYADVLPAATRVEARAYLRTVTNIGMGLGGALGAVALQLDTRGAYVTVILLDALSFAGPALLLPRLPLAEHVRERALAEAGAPAAGRWRAVRDLPFLAVTVLNAVLVVQYTLAEVGLPLWIVERTGAPRWTAALLMIVNCALVALLQVRAARRASQVPGAVRAMGWAGLLLAVSCAVYALSAGLSPVWAVVALTAGAVVQVLAEVLSAAGGWTLGYELADARAHGVYQGVFGAGMSAGMTAGPALVTVTAIAHGAIGWAVLGAVFAAAGLAVAPAVRWARRDGDWRGEPAA</sequence>
<reference evidence="9 10" key="1">
    <citation type="submission" date="2015-10" db="EMBL/GenBank/DDBJ databases">
        <title>Draft genome sequence of Streptomyces bungoensis DSM 41781, type strain for the species Streptomyces bungoensis.</title>
        <authorList>
            <person name="Ruckert C."/>
            <person name="Winkler A."/>
            <person name="Kalinowski J."/>
            <person name="Kampfer P."/>
            <person name="Glaeser S."/>
        </authorList>
    </citation>
    <scope>NUCLEOTIDE SEQUENCE [LARGE SCALE GENOMIC DNA]</scope>
    <source>
        <strain evidence="9 10">DSM 41781</strain>
    </source>
</reference>
<feature type="transmembrane region" description="Helical" evidence="8">
    <location>
        <begin position="187"/>
        <end position="207"/>
    </location>
</feature>
<evidence type="ECO:0000313" key="9">
    <source>
        <dbReference type="EMBL" id="KUN77045.1"/>
    </source>
</evidence>
<feature type="transmembrane region" description="Helical" evidence="8">
    <location>
        <begin position="399"/>
        <end position="420"/>
    </location>
</feature>
<evidence type="ECO:0000256" key="6">
    <source>
        <dbReference type="ARBA" id="ARBA00023136"/>
    </source>
</evidence>
<keyword evidence="3" id="KW-1003">Cell membrane</keyword>
<dbReference type="PANTHER" id="PTHR23517:SF2">
    <property type="entry name" value="MULTIDRUG RESISTANCE PROTEIN MDTH"/>
    <property type="match status" value="1"/>
</dbReference>
<feature type="transmembrane region" description="Helical" evidence="8">
    <location>
        <begin position="69"/>
        <end position="88"/>
    </location>
</feature>
<dbReference type="Gene3D" id="1.20.1250.20">
    <property type="entry name" value="MFS general substrate transporter like domains"/>
    <property type="match status" value="1"/>
</dbReference>
<evidence type="ECO:0000256" key="5">
    <source>
        <dbReference type="ARBA" id="ARBA00022989"/>
    </source>
</evidence>
<keyword evidence="2" id="KW-0813">Transport</keyword>
<dbReference type="GO" id="GO:0005886">
    <property type="term" value="C:plasma membrane"/>
    <property type="evidence" value="ECO:0007669"/>
    <property type="project" value="UniProtKB-SubCell"/>
</dbReference>
<organism evidence="9 10">
    <name type="scientific">Streptomyces bungoensis</name>
    <dbReference type="NCBI Taxonomy" id="285568"/>
    <lineage>
        <taxon>Bacteria</taxon>
        <taxon>Bacillati</taxon>
        <taxon>Actinomycetota</taxon>
        <taxon>Actinomycetes</taxon>
        <taxon>Kitasatosporales</taxon>
        <taxon>Streptomycetaceae</taxon>
        <taxon>Streptomyces</taxon>
    </lineage>
</organism>
<dbReference type="GO" id="GO:0022857">
    <property type="term" value="F:transmembrane transporter activity"/>
    <property type="evidence" value="ECO:0007669"/>
    <property type="project" value="InterPro"/>
</dbReference>
<name>A0A101SMW2_9ACTN</name>
<comment type="subcellular location">
    <subcellularLocation>
        <location evidence="1">Cell membrane</location>
        <topology evidence="1">Multi-pass membrane protein</topology>
    </subcellularLocation>
</comment>
<evidence type="ECO:0000256" key="1">
    <source>
        <dbReference type="ARBA" id="ARBA00004651"/>
    </source>
</evidence>
<keyword evidence="5 8" id="KW-1133">Transmembrane helix</keyword>
<evidence type="ECO:0000256" key="7">
    <source>
        <dbReference type="SAM" id="MobiDB-lite"/>
    </source>
</evidence>
<dbReference type="AlphaFoldDB" id="A0A101SMW2"/>
<protein>
    <recommendedName>
        <fullName evidence="11">MFS transporter</fullName>
    </recommendedName>
</protein>
<dbReference type="InterPro" id="IPR050171">
    <property type="entry name" value="MFS_Transporters"/>
</dbReference>
<accession>A0A101SMW2</accession>
<evidence type="ECO:0000313" key="10">
    <source>
        <dbReference type="Proteomes" id="UP000053024"/>
    </source>
</evidence>
<evidence type="ECO:0000256" key="2">
    <source>
        <dbReference type="ARBA" id="ARBA00022448"/>
    </source>
</evidence>
<gene>
    <name evidence="9" type="ORF">AQJ66_34355</name>
</gene>
<dbReference type="OrthoDB" id="6803299at2"/>
<feature type="transmembrane region" description="Helical" evidence="8">
    <location>
        <begin position="307"/>
        <end position="325"/>
    </location>
</feature>
<evidence type="ECO:0000256" key="8">
    <source>
        <dbReference type="SAM" id="Phobius"/>
    </source>
</evidence>
<dbReference type="Proteomes" id="UP000053024">
    <property type="component" value="Unassembled WGS sequence"/>
</dbReference>
<dbReference type="EMBL" id="LMWX01000066">
    <property type="protein sequence ID" value="KUN77045.1"/>
    <property type="molecule type" value="Genomic_DNA"/>
</dbReference>
<evidence type="ECO:0000256" key="4">
    <source>
        <dbReference type="ARBA" id="ARBA00022692"/>
    </source>
</evidence>
<evidence type="ECO:0000256" key="3">
    <source>
        <dbReference type="ARBA" id="ARBA00022475"/>
    </source>
</evidence>
<feature type="transmembrane region" description="Helical" evidence="8">
    <location>
        <begin position="100"/>
        <end position="118"/>
    </location>
</feature>
<feature type="transmembrane region" description="Helical" evidence="8">
    <location>
        <begin position="160"/>
        <end position="181"/>
    </location>
</feature>
<evidence type="ECO:0008006" key="11">
    <source>
        <dbReference type="Google" id="ProtNLM"/>
    </source>
</evidence>
<dbReference type="InterPro" id="IPR011701">
    <property type="entry name" value="MFS"/>
</dbReference>
<proteinExistence type="predicted"/>
<feature type="transmembrane region" description="Helical" evidence="8">
    <location>
        <begin position="238"/>
        <end position="256"/>
    </location>
</feature>
<dbReference type="PANTHER" id="PTHR23517">
    <property type="entry name" value="RESISTANCE PROTEIN MDTM, PUTATIVE-RELATED-RELATED"/>
    <property type="match status" value="1"/>
</dbReference>
<dbReference type="InterPro" id="IPR036259">
    <property type="entry name" value="MFS_trans_sf"/>
</dbReference>
<feature type="region of interest" description="Disordered" evidence="7">
    <location>
        <begin position="1"/>
        <end position="21"/>
    </location>
</feature>